<evidence type="ECO:0000313" key="3">
    <source>
        <dbReference type="Proteomes" id="UP001295444"/>
    </source>
</evidence>
<dbReference type="Proteomes" id="UP001295444">
    <property type="component" value="Chromosome 01"/>
</dbReference>
<feature type="compositionally biased region" description="Polar residues" evidence="1">
    <location>
        <begin position="204"/>
        <end position="217"/>
    </location>
</feature>
<protein>
    <submittedName>
        <fullName evidence="2">Uncharacterized protein</fullName>
    </submittedName>
</protein>
<name>A0AAD1VLA9_PELCU</name>
<accession>A0AAD1VLA9</accession>
<sequence length="237" mass="26452">CYVVTFKVSETICSLNVSGLNTPEKRKMVLTDLVKNKTDIAFLEETHLKARLKADSAGTHRSGHLVGQSASQGAHLPRAPLRTPKVSVMINRLSAPFSSLLCLAKRVQEPWLCALRRAMGCCHSSLLLPLASASFLKGNSDPLGNFSVSQWAQNDQREEEALALDLPDTAVMDWNSPPPNQDTLHLSQRQKWTTPAKKRRTDQRLISPNRRNTNIPLTHTPRRTQSKIRPQDHPAQN</sequence>
<evidence type="ECO:0000313" key="2">
    <source>
        <dbReference type="EMBL" id="CAH2221863.1"/>
    </source>
</evidence>
<gene>
    <name evidence="2" type="ORF">PECUL_23A027544</name>
</gene>
<reference evidence="2" key="1">
    <citation type="submission" date="2022-03" db="EMBL/GenBank/DDBJ databases">
        <authorList>
            <person name="Alioto T."/>
            <person name="Alioto T."/>
            <person name="Gomez Garrido J."/>
        </authorList>
    </citation>
    <scope>NUCLEOTIDE SEQUENCE</scope>
</reference>
<proteinExistence type="predicted"/>
<feature type="region of interest" description="Disordered" evidence="1">
    <location>
        <begin position="189"/>
        <end position="237"/>
    </location>
</feature>
<feature type="non-terminal residue" evidence="2">
    <location>
        <position position="1"/>
    </location>
</feature>
<evidence type="ECO:0000256" key="1">
    <source>
        <dbReference type="SAM" id="MobiDB-lite"/>
    </source>
</evidence>
<dbReference type="AlphaFoldDB" id="A0AAD1VLA9"/>
<dbReference type="EMBL" id="OW240912">
    <property type="protein sequence ID" value="CAH2221863.1"/>
    <property type="molecule type" value="Genomic_DNA"/>
</dbReference>
<keyword evidence="3" id="KW-1185">Reference proteome</keyword>
<organism evidence="2 3">
    <name type="scientific">Pelobates cultripes</name>
    <name type="common">Western spadefoot toad</name>
    <dbReference type="NCBI Taxonomy" id="61616"/>
    <lineage>
        <taxon>Eukaryota</taxon>
        <taxon>Metazoa</taxon>
        <taxon>Chordata</taxon>
        <taxon>Craniata</taxon>
        <taxon>Vertebrata</taxon>
        <taxon>Euteleostomi</taxon>
        <taxon>Amphibia</taxon>
        <taxon>Batrachia</taxon>
        <taxon>Anura</taxon>
        <taxon>Pelobatoidea</taxon>
        <taxon>Pelobatidae</taxon>
        <taxon>Pelobates</taxon>
    </lineage>
</organism>